<comment type="subcellular location">
    <subcellularLocation>
        <location evidence="1">Nucleus</location>
    </subcellularLocation>
</comment>
<evidence type="ECO:0000313" key="10">
    <source>
        <dbReference type="Ensembl" id="ENSMLEP00000031060.1"/>
    </source>
</evidence>
<evidence type="ECO:0000259" key="9">
    <source>
        <dbReference type="PROSITE" id="PS50171"/>
    </source>
</evidence>
<dbReference type="GO" id="GO:0005685">
    <property type="term" value="C:U1 snRNP"/>
    <property type="evidence" value="ECO:0007669"/>
    <property type="project" value="InterPro"/>
</dbReference>
<feature type="domain" description="Matrin-type" evidence="9">
    <location>
        <begin position="1"/>
        <end position="31"/>
    </location>
</feature>
<dbReference type="GO" id="GO:0030627">
    <property type="term" value="F:pre-mRNA 5'-splice site binding"/>
    <property type="evidence" value="ECO:0007669"/>
    <property type="project" value="InterPro"/>
</dbReference>
<dbReference type="GeneTree" id="ENSGT00730000110997"/>
<keyword evidence="3" id="KW-0863">Zinc-finger</keyword>
<evidence type="ECO:0000256" key="2">
    <source>
        <dbReference type="ARBA" id="ARBA00022723"/>
    </source>
</evidence>
<dbReference type="InterPro" id="IPR036236">
    <property type="entry name" value="Znf_C2H2_sf"/>
</dbReference>
<evidence type="ECO:0000256" key="8">
    <source>
        <dbReference type="ARBA" id="ARBA00046357"/>
    </source>
</evidence>
<proteinExistence type="predicted"/>
<dbReference type="Gene3D" id="3.30.160.60">
    <property type="entry name" value="Classic Zinc Finger"/>
    <property type="match status" value="1"/>
</dbReference>
<evidence type="ECO:0000256" key="3">
    <source>
        <dbReference type="ARBA" id="ARBA00022771"/>
    </source>
</evidence>
<keyword evidence="5" id="KW-0694">RNA-binding</keyword>
<sequence length="171" mass="18877">CDYCNTYLTHDSPFMRKTYCSGRKQRENKWMEEQAQSLTDKTRVAFQQGKIFPTSISVPPPAGTMIPPPSSLLGPPHPGMMPAAHMGPPPRMMPVGPAPGMRLPMGSHMPMMPGPPMMRPLACPMMVPTWPRMTRADRKDRGEASLCQFYITCSTSPGDYNAVTLGVFFTG</sequence>
<dbReference type="PANTHER" id="PTHR31148:SF1">
    <property type="entry name" value="U1 SMALL NUCLEAR RIBONUCLEOPROTEIN C"/>
    <property type="match status" value="1"/>
</dbReference>
<dbReference type="GO" id="GO:0000395">
    <property type="term" value="P:mRNA 5'-splice site recognition"/>
    <property type="evidence" value="ECO:0007669"/>
    <property type="project" value="InterPro"/>
</dbReference>
<dbReference type="InterPro" id="IPR017340">
    <property type="entry name" value="U1_snRNP-C"/>
</dbReference>
<dbReference type="InterPro" id="IPR013085">
    <property type="entry name" value="U1-CZ_Znf_C2H2"/>
</dbReference>
<evidence type="ECO:0000256" key="4">
    <source>
        <dbReference type="ARBA" id="ARBA00022833"/>
    </source>
</evidence>
<keyword evidence="11" id="KW-1185">Reference proteome</keyword>
<dbReference type="GO" id="GO:0008270">
    <property type="term" value="F:zinc ion binding"/>
    <property type="evidence" value="ECO:0007669"/>
    <property type="project" value="UniProtKB-KW"/>
</dbReference>
<accession>A0A2K5ZTB7</accession>
<dbReference type="STRING" id="9568.ENSMLEP00000031060"/>
<organism evidence="10 11">
    <name type="scientific">Mandrillus leucophaeus</name>
    <name type="common">Drill</name>
    <name type="synonym">Papio leucophaeus</name>
    <dbReference type="NCBI Taxonomy" id="9568"/>
    <lineage>
        <taxon>Eukaryota</taxon>
        <taxon>Metazoa</taxon>
        <taxon>Chordata</taxon>
        <taxon>Craniata</taxon>
        <taxon>Vertebrata</taxon>
        <taxon>Euteleostomi</taxon>
        <taxon>Mammalia</taxon>
        <taxon>Eutheria</taxon>
        <taxon>Euarchontoglires</taxon>
        <taxon>Primates</taxon>
        <taxon>Haplorrhini</taxon>
        <taxon>Catarrhini</taxon>
        <taxon>Cercopithecidae</taxon>
        <taxon>Cercopithecinae</taxon>
        <taxon>Mandrillus</taxon>
    </lineage>
</organism>
<dbReference type="PROSITE" id="PS50171">
    <property type="entry name" value="ZF_MATRIN"/>
    <property type="match status" value="1"/>
</dbReference>
<dbReference type="Ensembl" id="ENSMLET00000054626.1">
    <property type="protein sequence ID" value="ENSMLEP00000031060.1"/>
    <property type="gene ID" value="ENSMLEG00000039724.1"/>
</dbReference>
<dbReference type="PANTHER" id="PTHR31148">
    <property type="entry name" value="U1 SMALL NUCLEAR RIBONUCLEOPROTEIN C"/>
    <property type="match status" value="1"/>
</dbReference>
<dbReference type="Pfam" id="PF06220">
    <property type="entry name" value="zf-U1"/>
    <property type="match status" value="1"/>
</dbReference>
<evidence type="ECO:0000313" key="11">
    <source>
        <dbReference type="Proteomes" id="UP000233140"/>
    </source>
</evidence>
<evidence type="ECO:0000256" key="6">
    <source>
        <dbReference type="ARBA" id="ARBA00023242"/>
    </source>
</evidence>
<dbReference type="InterPro" id="IPR000690">
    <property type="entry name" value="Matrin/U1-C_Znf_C2H2"/>
</dbReference>
<protein>
    <recommendedName>
        <fullName evidence="9">Matrin-type domain-containing protein</fullName>
    </recommendedName>
</protein>
<keyword evidence="4" id="KW-0862">Zinc</keyword>
<name>A0A2K5ZTB7_MANLE</name>
<evidence type="ECO:0000256" key="1">
    <source>
        <dbReference type="ARBA" id="ARBA00004123"/>
    </source>
</evidence>
<keyword evidence="7" id="KW-0687">Ribonucleoprotein</keyword>
<dbReference type="Proteomes" id="UP000233140">
    <property type="component" value="Unassembled WGS sequence"/>
</dbReference>
<dbReference type="OMA" id="MMPAAHM"/>
<evidence type="ECO:0000256" key="5">
    <source>
        <dbReference type="ARBA" id="ARBA00022884"/>
    </source>
</evidence>
<keyword evidence="6" id="KW-0539">Nucleus</keyword>
<dbReference type="AlphaFoldDB" id="A0A2K5ZTB7"/>
<comment type="subunit">
    <text evidence="8">Component of the U1 snRNP. The U1 snRNP is composed of the U1 snRNA and the 7 core Sm proteins SNRPB, SNRPD1, SNRPD2, SNRPD3, SNRPE, SNRPF and SNRPG that assemble in a heptameric protein ring on the Sm site of the small nuclear RNA to form the core snRNP, and at least 3 U1 snRNP-specific proteins SNRNP70/U1-70K, SNRPA/U1-A and SNRPC/U1-C. SNRPC/U1-C interacts with U1 snRNA and the 5' splice-site region of the pre-mRNA. Interacts (via N-terminus) with TIA1 (via C-terminus); thereby promoting spliceosomal U1 snRNP recruitment to 5' splice sites.</text>
</comment>
<reference evidence="10" key="2">
    <citation type="submission" date="2025-09" db="UniProtKB">
        <authorList>
            <consortium name="Ensembl"/>
        </authorList>
    </citation>
    <scope>IDENTIFICATION</scope>
</reference>
<keyword evidence="2" id="KW-0479">Metal-binding</keyword>
<evidence type="ECO:0000256" key="7">
    <source>
        <dbReference type="ARBA" id="ARBA00023274"/>
    </source>
</evidence>
<reference evidence="10" key="1">
    <citation type="submission" date="2025-08" db="UniProtKB">
        <authorList>
            <consortium name="Ensembl"/>
        </authorList>
    </citation>
    <scope>IDENTIFICATION</scope>
</reference>
<dbReference type="SUPFAM" id="SSF57667">
    <property type="entry name" value="beta-beta-alpha zinc fingers"/>
    <property type="match status" value="1"/>
</dbReference>